<dbReference type="GO" id="GO:0019843">
    <property type="term" value="F:rRNA binding"/>
    <property type="evidence" value="ECO:0007669"/>
    <property type="project" value="TreeGrafter"/>
</dbReference>
<evidence type="ECO:0000313" key="4">
    <source>
        <dbReference type="Proteomes" id="UP000292052"/>
    </source>
</evidence>
<keyword evidence="4" id="KW-1185">Reference proteome</keyword>
<evidence type="ECO:0000313" key="3">
    <source>
        <dbReference type="EMBL" id="RZC32469.1"/>
    </source>
</evidence>
<organism evidence="3 4">
    <name type="scientific">Asbolus verrucosus</name>
    <name type="common">Desert ironclad beetle</name>
    <dbReference type="NCBI Taxonomy" id="1661398"/>
    <lineage>
        <taxon>Eukaryota</taxon>
        <taxon>Metazoa</taxon>
        <taxon>Ecdysozoa</taxon>
        <taxon>Arthropoda</taxon>
        <taxon>Hexapoda</taxon>
        <taxon>Insecta</taxon>
        <taxon>Pterygota</taxon>
        <taxon>Neoptera</taxon>
        <taxon>Endopterygota</taxon>
        <taxon>Coleoptera</taxon>
        <taxon>Polyphaga</taxon>
        <taxon>Cucujiformia</taxon>
        <taxon>Tenebrionidae</taxon>
        <taxon>Pimeliinae</taxon>
        <taxon>Asbolus</taxon>
    </lineage>
</organism>
<feature type="compositionally biased region" description="Polar residues" evidence="1">
    <location>
        <begin position="86"/>
        <end position="100"/>
    </location>
</feature>
<feature type="compositionally biased region" description="Basic residues" evidence="1">
    <location>
        <begin position="15"/>
        <end position="28"/>
    </location>
</feature>
<sequence length="561" mass="65368">MARGKLKYRDVVGGRSKKSSKKKIRQRKTYSLYQHDNKKLNKKRKHVVKNEDSVDGKRQKLEQEEFHHEEESSENEDSDNMKQLRASFSSRLNNKQSHAIDSSEDSLSEEESDKEENAAFDSSAEQTSINNKLSENEEDVQESNDEMEIEAEVSHDGDGDDNMNDPFVKHLFYELHEDLLNSLQNIPVSVKDTFQYWSKLGRLIIQMPVYTETEEKKENRYSILEEKKVAPPGSLPQAINNKDLLNLENLFIKPQIINNLSKANKSVDDSGSVFTQLQCELFSIINNYQDLYFCERNFTNSEEIRFVYCLHAVNHILKTRMKVVHHNVRLSKKDDVSEEFRDQGLVRPKILMVVPFKDSAYKIVQMLINILLPEDKGHVMNKKRFIEEYTGNEIAMPKKNPKPEDYELTFTGNSNDDFKIGMTVTKKSLKLYADFYSSDIIIASPLGLRTIIGAEGEPERDYDFLASIELLILDQTELFLMQNWDHLIHIFTHLHLQPKDSHGTDFSRFCQKSIQFLIRNAIITLEKSKFPIQLNLGLLHKCLFKYRMFFINLKRITFNIQ</sequence>
<feature type="region of interest" description="Disordered" evidence="1">
    <location>
        <begin position="1"/>
        <end position="148"/>
    </location>
</feature>
<dbReference type="InterPro" id="IPR053940">
    <property type="entry name" value="UTP25_NTPase-like"/>
</dbReference>
<dbReference type="PANTHER" id="PTHR12933:SF0">
    <property type="entry name" value="U3 SMALL NUCLEOLAR RNA-ASSOCIATED PROTEIN 25 HOMOLOG"/>
    <property type="match status" value="1"/>
</dbReference>
<reference evidence="3 4" key="1">
    <citation type="submission" date="2017-03" db="EMBL/GenBank/DDBJ databases">
        <title>Genome of the blue death feigning beetle - Asbolus verrucosus.</title>
        <authorList>
            <person name="Rider S.D."/>
        </authorList>
    </citation>
    <scope>NUCLEOTIDE SEQUENCE [LARGE SCALE GENOMIC DNA]</scope>
    <source>
        <strain evidence="3">Butters</strain>
        <tissue evidence="3">Head and leg muscle</tissue>
    </source>
</reference>
<protein>
    <submittedName>
        <fullName evidence="3">Digestive organ expansion factor-like</fullName>
    </submittedName>
</protein>
<gene>
    <name evidence="3" type="ORF">BDFB_002664</name>
</gene>
<name>A0A482VIV2_ASBVE</name>
<feature type="compositionally biased region" description="Polar residues" evidence="1">
    <location>
        <begin position="123"/>
        <end position="133"/>
    </location>
</feature>
<dbReference type="GO" id="GO:0034511">
    <property type="term" value="F:U3 snoRNA binding"/>
    <property type="evidence" value="ECO:0007669"/>
    <property type="project" value="InterPro"/>
</dbReference>
<dbReference type="PANTHER" id="PTHR12933">
    <property type="entry name" value="ORF PROTEIN-RELATED"/>
    <property type="match status" value="1"/>
</dbReference>
<dbReference type="OrthoDB" id="10264378at2759"/>
<dbReference type="STRING" id="1661398.A0A482VIV2"/>
<comment type="caution">
    <text evidence="3">The sequence shown here is derived from an EMBL/GenBank/DDBJ whole genome shotgun (WGS) entry which is preliminary data.</text>
</comment>
<evidence type="ECO:0000256" key="1">
    <source>
        <dbReference type="SAM" id="MobiDB-lite"/>
    </source>
</evidence>
<proteinExistence type="predicted"/>
<dbReference type="Pfam" id="PF22916">
    <property type="entry name" value="UTP25_NTPase-like"/>
    <property type="match status" value="1"/>
</dbReference>
<feature type="compositionally biased region" description="Basic and acidic residues" evidence="1">
    <location>
        <begin position="48"/>
        <end position="70"/>
    </location>
</feature>
<dbReference type="GO" id="GO:0000462">
    <property type="term" value="P:maturation of SSU-rRNA from tricistronic rRNA transcript (SSU-rRNA, 5.8S rRNA, LSU-rRNA)"/>
    <property type="evidence" value="ECO:0007669"/>
    <property type="project" value="TreeGrafter"/>
</dbReference>
<accession>A0A482VIV2</accession>
<dbReference type="AlphaFoldDB" id="A0A482VIV2"/>
<dbReference type="EMBL" id="QDEB01097075">
    <property type="protein sequence ID" value="RZC32469.1"/>
    <property type="molecule type" value="Genomic_DNA"/>
</dbReference>
<dbReference type="Proteomes" id="UP000292052">
    <property type="component" value="Unassembled WGS sequence"/>
</dbReference>
<dbReference type="GO" id="GO:0032040">
    <property type="term" value="C:small-subunit processome"/>
    <property type="evidence" value="ECO:0007669"/>
    <property type="project" value="TreeGrafter"/>
</dbReference>
<feature type="domain" description="UTP25 NTP hydrolase-like" evidence="2">
    <location>
        <begin position="288"/>
        <end position="515"/>
    </location>
</feature>
<dbReference type="InterPro" id="IPR010678">
    <property type="entry name" value="UTP25"/>
</dbReference>
<feature type="compositionally biased region" description="Acidic residues" evidence="1">
    <location>
        <begin position="136"/>
        <end position="148"/>
    </location>
</feature>
<feature type="compositionally biased region" description="Acidic residues" evidence="1">
    <location>
        <begin position="102"/>
        <end position="114"/>
    </location>
</feature>
<evidence type="ECO:0000259" key="2">
    <source>
        <dbReference type="Pfam" id="PF22916"/>
    </source>
</evidence>